<dbReference type="AlphaFoldDB" id="A0AA49K0L9"/>
<feature type="chain" id="PRO_5041458547" evidence="1">
    <location>
        <begin position="20"/>
        <end position="553"/>
    </location>
</feature>
<name>A0AA49K0L9_9BACT</name>
<evidence type="ECO:0000313" key="3">
    <source>
        <dbReference type="EMBL" id="WKW15305.1"/>
    </source>
</evidence>
<keyword evidence="1" id="KW-0732">Signal</keyword>
<accession>A0AA49K0L9</accession>
<dbReference type="EMBL" id="CP130612">
    <property type="protein sequence ID" value="WKW12398.1"/>
    <property type="molecule type" value="Genomic_DNA"/>
</dbReference>
<dbReference type="EMBL" id="CP130613">
    <property type="protein sequence ID" value="WKW15305.1"/>
    <property type="molecule type" value="Genomic_DNA"/>
</dbReference>
<gene>
    <name evidence="2" type="ORF">Strain138_001686</name>
    <name evidence="3" type="ORF">Strain318_001685</name>
</gene>
<accession>A0AA49JUZ9</accession>
<protein>
    <submittedName>
        <fullName evidence="3">Uncharacterized protein</fullName>
    </submittedName>
</protein>
<dbReference type="KEGG" id="pspc:Strain318_001685"/>
<evidence type="ECO:0000256" key="1">
    <source>
        <dbReference type="SAM" id="SignalP"/>
    </source>
</evidence>
<evidence type="ECO:0000313" key="2">
    <source>
        <dbReference type="EMBL" id="WKW12398.1"/>
    </source>
</evidence>
<keyword evidence="4" id="KW-1185">Reference proteome</keyword>
<feature type="signal peptide" evidence="1">
    <location>
        <begin position="1"/>
        <end position="19"/>
    </location>
</feature>
<sequence length="553" mass="58862">MRSLSLALVALLLAPVLPAALQPAALAQRVLGPSQDATTIKRGTLRTSITGENILLRGRWNQGVSQPLGAGLDAPLDGTVLREMAVVQDVLQSLGAPDAIATLGHPQTDLRQRLAITRLGFDYGISDRLMLRVQAPFVRVRAEAQMGPMYGMITMGPNPITLGSGVAAQNRAVVDAYTAAASALTARRDACTANASAHPECGSILAAGPQVAATITRANQFASALATIYGASGLAAGQPFVPTQGNAVELALAQVGNGLVANFNQWGVTNVSTSTGLPVAAQTPITADQLAAILRDAAPDGLEAKGTGKSTRQNLGDVDVGLTFNVFDRVPSAADTAARGIAVRQSLALTYRVGGGHYDLPEDFIDLGTGSGHDAIALHAMTDVVLTRRLWATVTLGWAQAFAHERTLRVPVIAGVDLIGAEQLAQVRIEPAGLLDLRLAPRYVLNDYIGIGGEWRYRVRGADRVWRIDDGTAVTTPVPYGDGGMQAPSDSDEHRWAWTFSYSTLDSRRRGVARLPLEIFYTHEQSVGSSRGVVPRRWEDRVQLRFYTRLFGR</sequence>
<reference evidence="3" key="1">
    <citation type="submission" date="2023-07" db="EMBL/GenBank/DDBJ databases">
        <authorList>
            <person name="Haufschild T."/>
            <person name="Kallscheuer N."/>
            <person name="Hammer J."/>
            <person name="Kohn T."/>
            <person name="Kabuu M."/>
            <person name="Jogler M."/>
            <person name="Wohfarth N."/>
            <person name="Heuer A."/>
            <person name="Rohde M."/>
            <person name="van Teeseling M.C.F."/>
            <person name="Jogler C."/>
        </authorList>
    </citation>
    <scope>NUCLEOTIDE SEQUENCE</scope>
    <source>
        <strain evidence="2">Strain 138</strain>
        <strain evidence="3">Strain 318</strain>
    </source>
</reference>
<dbReference type="Proteomes" id="UP001229955">
    <property type="component" value="Chromosome"/>
</dbReference>
<evidence type="ECO:0000313" key="4">
    <source>
        <dbReference type="Proteomes" id="UP001229955"/>
    </source>
</evidence>
<organism evidence="3 4">
    <name type="scientific">Pseudogemmatithrix spongiicola</name>
    <dbReference type="NCBI Taxonomy" id="3062599"/>
    <lineage>
        <taxon>Bacteria</taxon>
        <taxon>Pseudomonadati</taxon>
        <taxon>Gemmatimonadota</taxon>
        <taxon>Gemmatimonadia</taxon>
        <taxon>Gemmatimonadales</taxon>
        <taxon>Gemmatimonadaceae</taxon>
        <taxon>Pseudogemmatithrix</taxon>
    </lineage>
</organism>
<proteinExistence type="predicted"/>
<dbReference type="RefSeq" id="WP_367885275.1">
    <property type="nucleotide sequence ID" value="NZ_CP130612.1"/>
</dbReference>